<comment type="cofactor">
    <cofactor evidence="2 7 8">
        <name>Mg(2+)</name>
        <dbReference type="ChEBI" id="CHEBI:18420"/>
    </cofactor>
</comment>
<dbReference type="OrthoDB" id="9772456at2"/>
<gene>
    <name evidence="9" type="primary">suhB</name>
    <name evidence="9" type="ORF">MgSA37_02720</name>
</gene>
<evidence type="ECO:0000256" key="2">
    <source>
        <dbReference type="ARBA" id="ARBA00001946"/>
    </source>
</evidence>
<dbReference type="InterPro" id="IPR020583">
    <property type="entry name" value="Inositol_monoP_metal-BS"/>
</dbReference>
<dbReference type="Proteomes" id="UP000218263">
    <property type="component" value="Chromosome"/>
</dbReference>
<organism evidence="9 10">
    <name type="scientific">Mucilaginibacter gotjawali</name>
    <dbReference type="NCBI Taxonomy" id="1550579"/>
    <lineage>
        <taxon>Bacteria</taxon>
        <taxon>Pseudomonadati</taxon>
        <taxon>Bacteroidota</taxon>
        <taxon>Sphingobacteriia</taxon>
        <taxon>Sphingobacteriales</taxon>
        <taxon>Sphingobacteriaceae</taxon>
        <taxon>Mucilaginibacter</taxon>
    </lineage>
</organism>
<feature type="binding site" evidence="7">
    <location>
        <position position="213"/>
    </location>
    <ligand>
        <name>Mg(2+)</name>
        <dbReference type="ChEBI" id="CHEBI:18420"/>
        <label>1</label>
        <note>catalytic</note>
    </ligand>
</feature>
<evidence type="ECO:0000256" key="1">
    <source>
        <dbReference type="ARBA" id="ARBA00001033"/>
    </source>
</evidence>
<evidence type="ECO:0000256" key="8">
    <source>
        <dbReference type="RuleBase" id="RU364068"/>
    </source>
</evidence>
<protein>
    <recommendedName>
        <fullName evidence="8">Inositol-1-monophosphatase</fullName>
        <ecNumber evidence="8">3.1.3.25</ecNumber>
    </recommendedName>
</protein>
<dbReference type="GO" id="GO:0007165">
    <property type="term" value="P:signal transduction"/>
    <property type="evidence" value="ECO:0007669"/>
    <property type="project" value="TreeGrafter"/>
</dbReference>
<dbReference type="PANTHER" id="PTHR20854">
    <property type="entry name" value="INOSITOL MONOPHOSPHATASE"/>
    <property type="match status" value="1"/>
</dbReference>
<feature type="binding site" evidence="7">
    <location>
        <position position="69"/>
    </location>
    <ligand>
        <name>Mg(2+)</name>
        <dbReference type="ChEBI" id="CHEBI:18420"/>
        <label>1</label>
        <note>catalytic</note>
    </ligand>
</feature>
<dbReference type="InterPro" id="IPR033942">
    <property type="entry name" value="IMPase"/>
</dbReference>
<dbReference type="GO" id="GO:0046872">
    <property type="term" value="F:metal ion binding"/>
    <property type="evidence" value="ECO:0007669"/>
    <property type="project" value="UniProtKB-KW"/>
</dbReference>
<dbReference type="EMBL" id="AP017313">
    <property type="protein sequence ID" value="BAU54544.1"/>
    <property type="molecule type" value="Genomic_DNA"/>
</dbReference>
<dbReference type="InterPro" id="IPR020550">
    <property type="entry name" value="Inositol_monophosphatase_CS"/>
</dbReference>
<evidence type="ECO:0000256" key="4">
    <source>
        <dbReference type="ARBA" id="ARBA00022723"/>
    </source>
</evidence>
<dbReference type="GO" id="GO:0006020">
    <property type="term" value="P:inositol metabolic process"/>
    <property type="evidence" value="ECO:0007669"/>
    <property type="project" value="TreeGrafter"/>
</dbReference>
<feature type="binding site" evidence="7">
    <location>
        <position position="88"/>
    </location>
    <ligand>
        <name>Mg(2+)</name>
        <dbReference type="ChEBI" id="CHEBI:18420"/>
        <label>1</label>
        <note>catalytic</note>
    </ligand>
</feature>
<keyword evidence="5 8" id="KW-0378">Hydrolase</keyword>
<dbReference type="AlphaFoldDB" id="A0A0X8X2H5"/>
<dbReference type="Pfam" id="PF00459">
    <property type="entry name" value="Inositol_P"/>
    <property type="match status" value="1"/>
</dbReference>
<dbReference type="FunFam" id="3.30.540.10:FF:000003">
    <property type="entry name" value="Inositol-1-monophosphatase"/>
    <property type="match status" value="1"/>
</dbReference>
<dbReference type="InterPro" id="IPR000760">
    <property type="entry name" value="Inositol_monophosphatase-like"/>
</dbReference>
<dbReference type="PRINTS" id="PR01959">
    <property type="entry name" value="SBIMPHPHTASE"/>
</dbReference>
<dbReference type="SUPFAM" id="SSF56655">
    <property type="entry name" value="Carbohydrate phosphatase"/>
    <property type="match status" value="1"/>
</dbReference>
<evidence type="ECO:0000313" key="9">
    <source>
        <dbReference type="EMBL" id="BAU54544.1"/>
    </source>
</evidence>
<keyword evidence="10" id="KW-1185">Reference proteome</keyword>
<dbReference type="Gene3D" id="3.30.540.10">
    <property type="entry name" value="Fructose-1,6-Bisphosphatase, subunit A, domain 1"/>
    <property type="match status" value="1"/>
</dbReference>
<feature type="binding site" evidence="7">
    <location>
        <position position="87"/>
    </location>
    <ligand>
        <name>Mg(2+)</name>
        <dbReference type="ChEBI" id="CHEBI:18420"/>
        <label>1</label>
        <note>catalytic</note>
    </ligand>
</feature>
<evidence type="ECO:0000256" key="6">
    <source>
        <dbReference type="ARBA" id="ARBA00022842"/>
    </source>
</evidence>
<dbReference type="PANTHER" id="PTHR20854:SF4">
    <property type="entry name" value="INOSITOL-1-MONOPHOSPHATASE-RELATED"/>
    <property type="match status" value="1"/>
</dbReference>
<feature type="binding site" evidence="7">
    <location>
        <position position="85"/>
    </location>
    <ligand>
        <name>Mg(2+)</name>
        <dbReference type="ChEBI" id="CHEBI:18420"/>
        <label>1</label>
        <note>catalytic</note>
    </ligand>
</feature>
<dbReference type="RefSeq" id="WP_096352520.1">
    <property type="nucleotide sequence ID" value="NZ_AP017313.1"/>
</dbReference>
<dbReference type="PROSITE" id="PS00629">
    <property type="entry name" value="IMP_1"/>
    <property type="match status" value="1"/>
</dbReference>
<evidence type="ECO:0000313" key="10">
    <source>
        <dbReference type="Proteomes" id="UP000218263"/>
    </source>
</evidence>
<keyword evidence="4 7" id="KW-0479">Metal-binding</keyword>
<dbReference type="PRINTS" id="PR00377">
    <property type="entry name" value="IMPHPHTASES"/>
</dbReference>
<evidence type="ECO:0000256" key="7">
    <source>
        <dbReference type="PIRSR" id="PIRSR600760-2"/>
    </source>
</evidence>
<comment type="catalytic activity">
    <reaction evidence="1 8">
        <text>a myo-inositol phosphate + H2O = myo-inositol + phosphate</text>
        <dbReference type="Rhea" id="RHEA:24056"/>
        <dbReference type="ChEBI" id="CHEBI:15377"/>
        <dbReference type="ChEBI" id="CHEBI:17268"/>
        <dbReference type="ChEBI" id="CHEBI:43474"/>
        <dbReference type="ChEBI" id="CHEBI:84139"/>
        <dbReference type="EC" id="3.1.3.25"/>
    </reaction>
</comment>
<accession>A0A0X8X2H5</accession>
<dbReference type="KEGG" id="mgot:MgSA37_02720"/>
<keyword evidence="6 7" id="KW-0460">Magnesium</keyword>
<dbReference type="Gene3D" id="3.40.190.80">
    <property type="match status" value="1"/>
</dbReference>
<proteinExistence type="inferred from homology"/>
<comment type="similarity">
    <text evidence="3 8">Belongs to the inositol monophosphatase superfamily.</text>
</comment>
<evidence type="ECO:0000256" key="5">
    <source>
        <dbReference type="ARBA" id="ARBA00022801"/>
    </source>
</evidence>
<dbReference type="InterPro" id="IPR022337">
    <property type="entry name" value="Inositol_monophosphatase_SuhB"/>
</dbReference>
<reference evidence="9 10" key="1">
    <citation type="submission" date="2015-12" db="EMBL/GenBank/DDBJ databases">
        <title>Genome sequence of Mucilaginibacter gotjawali.</title>
        <authorList>
            <person name="Lee J.S."/>
            <person name="Lee K.C."/>
            <person name="Kim K.K."/>
            <person name="Lee B.W."/>
        </authorList>
    </citation>
    <scope>NUCLEOTIDE SEQUENCE [LARGE SCALE GENOMIC DNA]</scope>
    <source>
        <strain evidence="9 10">SA3-7</strain>
    </source>
</reference>
<evidence type="ECO:0000256" key="3">
    <source>
        <dbReference type="ARBA" id="ARBA00009759"/>
    </source>
</evidence>
<dbReference type="EC" id="3.1.3.25" evidence="8"/>
<dbReference type="CDD" id="cd01639">
    <property type="entry name" value="IMPase"/>
    <property type="match status" value="1"/>
</dbReference>
<dbReference type="PROSITE" id="PS00630">
    <property type="entry name" value="IMP_2"/>
    <property type="match status" value="1"/>
</dbReference>
<sequence>MHLKEVTHKVIEVAKEAGAFIREQRKTFSADKIEFKGLNDLVSYVDKTAEKIIVSALKSVLPEAGFITEEKTINRLGEKYNWIIDPLDGTTNFIHGLPVFSVSIALQEDDELVMGVVYEINQDECFYAWKDSPAYLNGNEISVSPTPTVDQCLLATGFPYYDFEKQAAYIELFADLMRSCHGLRRLGSAAVDLAYTACGRFDAFYEYNLNTWDVAAGIVIVRQAGGEVVNFKGGNEVLNTREVLATNRKITGEMLGVIQKYFI</sequence>
<dbReference type="GO" id="GO:0046854">
    <property type="term" value="P:phosphatidylinositol phosphate biosynthetic process"/>
    <property type="evidence" value="ECO:0007669"/>
    <property type="project" value="InterPro"/>
</dbReference>
<dbReference type="GO" id="GO:0008934">
    <property type="term" value="F:inositol monophosphate 1-phosphatase activity"/>
    <property type="evidence" value="ECO:0007669"/>
    <property type="project" value="InterPro"/>
</dbReference>
<name>A0A0X8X2H5_9SPHI</name>